<name>A0A1M6MJZ2_9FIRM</name>
<keyword evidence="6 10" id="KW-0460">Magnesium</keyword>
<dbReference type="Gene3D" id="3.40.50.970">
    <property type="match status" value="2"/>
</dbReference>
<keyword evidence="4 10" id="KW-0808">Transferase</keyword>
<evidence type="ECO:0000256" key="8">
    <source>
        <dbReference type="ARBA" id="ARBA00023052"/>
    </source>
</evidence>
<dbReference type="EMBL" id="FRAC01000007">
    <property type="protein sequence ID" value="SHJ83583.1"/>
    <property type="molecule type" value="Genomic_DNA"/>
</dbReference>
<dbReference type="EC" id="2.2.1.7" evidence="10"/>
<dbReference type="CDD" id="cd07033">
    <property type="entry name" value="TPP_PYR_DXS_TK_like"/>
    <property type="match status" value="1"/>
</dbReference>
<evidence type="ECO:0000256" key="4">
    <source>
        <dbReference type="ARBA" id="ARBA00022679"/>
    </source>
</evidence>
<dbReference type="PANTHER" id="PTHR43322:SF5">
    <property type="entry name" value="1-DEOXY-D-XYLULOSE-5-PHOSPHATE SYNTHASE, CHLOROPLASTIC"/>
    <property type="match status" value="1"/>
</dbReference>
<dbReference type="InterPro" id="IPR005475">
    <property type="entry name" value="Transketolase-like_Pyr-bd"/>
</dbReference>
<accession>A0A1M6MJZ2</accession>
<comment type="catalytic activity">
    <reaction evidence="10">
        <text>D-glyceraldehyde 3-phosphate + pyruvate + H(+) = 1-deoxy-D-xylulose 5-phosphate + CO2</text>
        <dbReference type="Rhea" id="RHEA:12605"/>
        <dbReference type="ChEBI" id="CHEBI:15361"/>
        <dbReference type="ChEBI" id="CHEBI:15378"/>
        <dbReference type="ChEBI" id="CHEBI:16526"/>
        <dbReference type="ChEBI" id="CHEBI:57792"/>
        <dbReference type="ChEBI" id="CHEBI:59776"/>
        <dbReference type="EC" id="2.2.1.7"/>
    </reaction>
</comment>
<proteinExistence type="inferred from homology"/>
<dbReference type="InterPro" id="IPR020826">
    <property type="entry name" value="Transketolase_BS"/>
</dbReference>
<dbReference type="GO" id="GO:0008661">
    <property type="term" value="F:1-deoxy-D-xylulose-5-phosphate synthase activity"/>
    <property type="evidence" value="ECO:0007669"/>
    <property type="project" value="UniProtKB-UniRule"/>
</dbReference>
<dbReference type="STRING" id="1121322.SAMN02745136_01040"/>
<dbReference type="Pfam" id="PF02780">
    <property type="entry name" value="Transketolase_C"/>
    <property type="match status" value="1"/>
</dbReference>
<dbReference type="SUPFAM" id="SSF52518">
    <property type="entry name" value="Thiamin diphosphate-binding fold (THDP-binding)"/>
    <property type="match status" value="2"/>
</dbReference>
<gene>
    <name evidence="10" type="primary">dxs</name>
    <name evidence="12" type="ORF">SAMN02745136_01040</name>
</gene>
<feature type="binding site" evidence="10">
    <location>
        <position position="175"/>
    </location>
    <ligand>
        <name>thiamine diphosphate</name>
        <dbReference type="ChEBI" id="CHEBI:58937"/>
    </ligand>
</feature>
<comment type="pathway">
    <text evidence="1 10">Metabolic intermediate biosynthesis; 1-deoxy-D-xylulose 5-phosphate biosynthesis; 1-deoxy-D-xylulose 5-phosphate from D-glyceraldehyde 3-phosphate and pyruvate: step 1/1.</text>
</comment>
<dbReference type="SUPFAM" id="SSF52922">
    <property type="entry name" value="TK C-terminal domain-like"/>
    <property type="match status" value="1"/>
</dbReference>
<comment type="cofactor">
    <cofactor evidence="10">
        <name>Mg(2+)</name>
        <dbReference type="ChEBI" id="CHEBI:18420"/>
    </cofactor>
    <text evidence="10">Binds 1 Mg(2+) ion per subunit.</text>
</comment>
<feature type="binding site" evidence="10">
    <location>
        <begin position="115"/>
        <end position="117"/>
    </location>
    <ligand>
        <name>thiamine diphosphate</name>
        <dbReference type="ChEBI" id="CHEBI:58937"/>
    </ligand>
</feature>
<dbReference type="Pfam" id="PF02779">
    <property type="entry name" value="Transket_pyr"/>
    <property type="match status" value="1"/>
</dbReference>
<feature type="binding site" evidence="10">
    <location>
        <position position="146"/>
    </location>
    <ligand>
        <name>Mg(2+)</name>
        <dbReference type="ChEBI" id="CHEBI:18420"/>
    </ligand>
</feature>
<evidence type="ECO:0000256" key="7">
    <source>
        <dbReference type="ARBA" id="ARBA00022977"/>
    </source>
</evidence>
<dbReference type="PROSITE" id="PS00802">
    <property type="entry name" value="TRANSKETOLASE_2"/>
    <property type="match status" value="1"/>
</dbReference>
<evidence type="ECO:0000256" key="10">
    <source>
        <dbReference type="HAMAP-Rule" id="MF_00315"/>
    </source>
</evidence>
<dbReference type="Gene3D" id="3.40.50.920">
    <property type="match status" value="1"/>
</dbReference>
<comment type="similarity">
    <text evidence="2 10">Belongs to the transketolase family. DXPS subfamily.</text>
</comment>
<feature type="binding site" evidence="10">
    <location>
        <position position="286"/>
    </location>
    <ligand>
        <name>thiamine diphosphate</name>
        <dbReference type="ChEBI" id="CHEBI:58937"/>
    </ligand>
</feature>
<keyword evidence="7 10" id="KW-0784">Thiamine biosynthesis</keyword>
<dbReference type="GO" id="GO:0000287">
    <property type="term" value="F:magnesium ion binding"/>
    <property type="evidence" value="ECO:0007669"/>
    <property type="project" value="UniProtKB-UniRule"/>
</dbReference>
<dbReference type="NCBIfam" id="NF003933">
    <property type="entry name" value="PRK05444.2-2"/>
    <property type="match status" value="1"/>
</dbReference>
<dbReference type="GO" id="GO:0019288">
    <property type="term" value="P:isopentenyl diphosphate biosynthetic process, methylerythritol 4-phosphate pathway"/>
    <property type="evidence" value="ECO:0007669"/>
    <property type="project" value="TreeGrafter"/>
</dbReference>
<comment type="function">
    <text evidence="10">Catalyzes the acyloin condensation reaction between C atoms 2 and 3 of pyruvate and glyceraldehyde 3-phosphate to yield 1-deoxy-D-xylulose-5-phosphate (DXP).</text>
</comment>
<keyword evidence="5 10" id="KW-0479">Metal-binding</keyword>
<comment type="cofactor">
    <cofactor evidence="10">
        <name>thiamine diphosphate</name>
        <dbReference type="ChEBI" id="CHEBI:58937"/>
    </cofactor>
    <text evidence="10">Binds 1 thiamine pyrophosphate per subunit.</text>
</comment>
<dbReference type="FunFam" id="3.40.50.970:FF:000005">
    <property type="entry name" value="1-deoxy-D-xylulose-5-phosphate synthase"/>
    <property type="match status" value="1"/>
</dbReference>
<evidence type="ECO:0000256" key="9">
    <source>
        <dbReference type="ARBA" id="ARBA00023229"/>
    </source>
</evidence>
<feature type="binding site" evidence="10">
    <location>
        <position position="74"/>
    </location>
    <ligand>
        <name>thiamine diphosphate</name>
        <dbReference type="ChEBI" id="CHEBI:58937"/>
    </ligand>
</feature>
<comment type="subunit">
    <text evidence="3 10">Homodimer.</text>
</comment>
<dbReference type="GO" id="GO:0009228">
    <property type="term" value="P:thiamine biosynthetic process"/>
    <property type="evidence" value="ECO:0007669"/>
    <property type="project" value="UniProtKB-UniRule"/>
</dbReference>
<dbReference type="InterPro" id="IPR033248">
    <property type="entry name" value="Transketolase_C"/>
</dbReference>
<dbReference type="GO" id="GO:0016114">
    <property type="term" value="P:terpenoid biosynthetic process"/>
    <property type="evidence" value="ECO:0007669"/>
    <property type="project" value="UniProtKB-UniRule"/>
</dbReference>
<dbReference type="Proteomes" id="UP000184386">
    <property type="component" value="Unassembled WGS sequence"/>
</dbReference>
<evidence type="ECO:0000256" key="3">
    <source>
        <dbReference type="ARBA" id="ARBA00011738"/>
    </source>
</evidence>
<feature type="binding site" evidence="10">
    <location>
        <position position="175"/>
    </location>
    <ligand>
        <name>Mg(2+)</name>
        <dbReference type="ChEBI" id="CHEBI:18420"/>
    </ligand>
</feature>
<dbReference type="InterPro" id="IPR005477">
    <property type="entry name" value="Dxylulose-5-P_synthase"/>
</dbReference>
<sequence>MAGILDLINGANDIKKVKPSDYNKLAEEIREFLIGNISKTGGHLASNLGTVELTMALHLYLDFPEDKLVWDVGHQAYTHKLLTGRKKEFASLRTFEGLSGFPKRKESACDSLDTGHSSTSLSAAMGLVRARDLRGGDEKIVAVIGDGALSGGMAFEALNNAAELKSNLIIVLNDNKMSISENVGGMANYLGKLRTGDKYINLKQTVEKALNNVPGIGKKIADKIRKSKDSLKRLVIPGMLFEDMGLTYIGPIDGHNLNELSMALASASKAKKAVIIHAVTKKGRGYRPAEKNPSYFHGVDAFDVKTGKNSKAKKGATYTDIFSETMLELGEKHNNLVAITAAMPSGTGLNKFKQKYPERFFDVGIAEEHAVTFAAGLALGGMKPVVAVYSTFLQRAYDQIVHDVCLSSLPVIFAIDRAGIVGNDGETHQGIFDISFLSHIPSLTVMAPKNATELKEMLCFAYTHDGPVAIRYPRGRAYEGLAEYQEPVEYGRSEVIYQSNTAGKKKNAQKNRILLLAAGSMVETGAQIHDILTEEGREVTLVNIRFLRPMDTELLKEMAASHGIWVTLEENVKRGGYGEGVAAYLFEQNLRDIRLLNITLPDQFIEQGDVSVLKEKFGFDPLSLTAHIKDFISHS</sequence>
<dbReference type="AlphaFoldDB" id="A0A1M6MJZ2"/>
<keyword evidence="13" id="KW-1185">Reference proteome</keyword>
<dbReference type="Pfam" id="PF13292">
    <property type="entry name" value="DXP_synthase_N"/>
    <property type="match status" value="1"/>
</dbReference>
<evidence type="ECO:0000256" key="1">
    <source>
        <dbReference type="ARBA" id="ARBA00004980"/>
    </source>
</evidence>
<dbReference type="GO" id="GO:0030976">
    <property type="term" value="F:thiamine pyrophosphate binding"/>
    <property type="evidence" value="ECO:0007669"/>
    <property type="project" value="UniProtKB-UniRule"/>
</dbReference>
<dbReference type="CDD" id="cd02007">
    <property type="entry name" value="TPP_DXS"/>
    <property type="match status" value="1"/>
</dbReference>
<evidence type="ECO:0000313" key="12">
    <source>
        <dbReference type="EMBL" id="SHJ83583.1"/>
    </source>
</evidence>
<reference evidence="12 13" key="1">
    <citation type="submission" date="2016-11" db="EMBL/GenBank/DDBJ databases">
        <authorList>
            <person name="Jaros S."/>
            <person name="Januszkiewicz K."/>
            <person name="Wedrychowicz H."/>
        </authorList>
    </citation>
    <scope>NUCLEOTIDE SEQUENCE [LARGE SCALE GENOMIC DNA]</scope>
    <source>
        <strain evidence="12 13">DSM 15929</strain>
    </source>
</reference>
<feature type="binding site" evidence="10">
    <location>
        <begin position="147"/>
        <end position="148"/>
    </location>
    <ligand>
        <name>thiamine diphosphate</name>
        <dbReference type="ChEBI" id="CHEBI:58937"/>
    </ligand>
</feature>
<dbReference type="SMART" id="SM00861">
    <property type="entry name" value="Transket_pyr"/>
    <property type="match status" value="1"/>
</dbReference>
<dbReference type="InterPro" id="IPR009014">
    <property type="entry name" value="Transketo_C/PFOR_II"/>
</dbReference>
<evidence type="ECO:0000256" key="2">
    <source>
        <dbReference type="ARBA" id="ARBA00011081"/>
    </source>
</evidence>
<keyword evidence="9 10" id="KW-0414">Isoprene biosynthesis</keyword>
<feature type="domain" description="Transketolase-like pyrimidine-binding" evidence="11">
    <location>
        <begin position="316"/>
        <end position="480"/>
    </location>
</feature>
<evidence type="ECO:0000259" key="11">
    <source>
        <dbReference type="SMART" id="SM00861"/>
    </source>
</evidence>
<dbReference type="PANTHER" id="PTHR43322">
    <property type="entry name" value="1-D-DEOXYXYLULOSE 5-PHOSPHATE SYNTHASE-RELATED"/>
    <property type="match status" value="1"/>
</dbReference>
<dbReference type="GO" id="GO:0005829">
    <property type="term" value="C:cytosol"/>
    <property type="evidence" value="ECO:0007669"/>
    <property type="project" value="TreeGrafter"/>
</dbReference>
<dbReference type="UniPathway" id="UPA00064">
    <property type="reaction ID" value="UER00091"/>
</dbReference>
<dbReference type="InterPro" id="IPR029061">
    <property type="entry name" value="THDP-binding"/>
</dbReference>
<evidence type="ECO:0000313" key="13">
    <source>
        <dbReference type="Proteomes" id="UP000184386"/>
    </source>
</evidence>
<feature type="binding site" evidence="10">
    <location>
        <position position="367"/>
    </location>
    <ligand>
        <name>thiamine diphosphate</name>
        <dbReference type="ChEBI" id="CHEBI:58937"/>
    </ligand>
</feature>
<evidence type="ECO:0000256" key="5">
    <source>
        <dbReference type="ARBA" id="ARBA00022723"/>
    </source>
</evidence>
<dbReference type="NCBIfam" id="TIGR00204">
    <property type="entry name" value="dxs"/>
    <property type="match status" value="1"/>
</dbReference>
<evidence type="ECO:0000256" key="6">
    <source>
        <dbReference type="ARBA" id="ARBA00022842"/>
    </source>
</evidence>
<keyword evidence="8 10" id="KW-0786">Thiamine pyrophosphate</keyword>
<organism evidence="12 13">
    <name type="scientific">Anaerocolumna jejuensis DSM 15929</name>
    <dbReference type="NCBI Taxonomy" id="1121322"/>
    <lineage>
        <taxon>Bacteria</taxon>
        <taxon>Bacillati</taxon>
        <taxon>Bacillota</taxon>
        <taxon>Clostridia</taxon>
        <taxon>Lachnospirales</taxon>
        <taxon>Lachnospiraceae</taxon>
        <taxon>Anaerocolumna</taxon>
    </lineage>
</organism>
<dbReference type="OrthoDB" id="9803371at2"/>
<protein>
    <recommendedName>
        <fullName evidence="10">1-deoxy-D-xylulose-5-phosphate synthase</fullName>
        <ecNumber evidence="10">2.2.1.7</ecNumber>
    </recommendedName>
    <alternativeName>
        <fullName evidence="10">1-deoxyxylulose-5-phosphate synthase</fullName>
        <shortName evidence="10">DXP synthase</shortName>
        <shortName evidence="10">DXPS</shortName>
    </alternativeName>
</protein>
<dbReference type="RefSeq" id="WP_139241109.1">
    <property type="nucleotide sequence ID" value="NZ_FRAC01000007.1"/>
</dbReference>
<dbReference type="HAMAP" id="MF_00315">
    <property type="entry name" value="DXP_synth"/>
    <property type="match status" value="1"/>
</dbReference>